<evidence type="ECO:0000313" key="3">
    <source>
        <dbReference type="Proteomes" id="UP000071118"/>
    </source>
</evidence>
<dbReference type="GeneID" id="3493992"/>
<dbReference type="RefSeq" id="XP_740913.1">
    <property type="nucleotide sequence ID" value="XM_735820.1"/>
</dbReference>
<evidence type="ECO:0000313" key="4">
    <source>
        <dbReference type="Proteomes" id="UP000507163"/>
    </source>
</evidence>
<reference evidence="2" key="2">
    <citation type="submission" date="2014-05" db="EMBL/GenBank/DDBJ databases">
        <authorList>
            <person name="Aslett M.A."/>
            <person name="De Silva N."/>
        </authorList>
    </citation>
    <scope>NUCLEOTIDE SEQUENCE</scope>
    <source>
        <strain evidence="2">AS</strain>
    </source>
</reference>
<accession>A0A077TPX9</accession>
<dbReference type="Proteomes" id="UP000071118">
    <property type="component" value="Chromosome 13"/>
</dbReference>
<dbReference type="EMBL" id="LK022890">
    <property type="protein sequence ID" value="VTZ70596.1"/>
    <property type="molecule type" value="Genomic_DNA"/>
</dbReference>
<dbReference type="EMBL" id="LT608179">
    <property type="protein sequence ID" value="SCM06237.1"/>
    <property type="molecule type" value="Genomic_DNA"/>
</dbReference>
<dbReference type="OrthoDB" id="377593at2759"/>
<keyword evidence="3" id="KW-1185">Reference proteome</keyword>
<organism evidence="2 3">
    <name type="scientific">Plasmodium chabaudi chabaudi</name>
    <dbReference type="NCBI Taxonomy" id="31271"/>
    <lineage>
        <taxon>Eukaryota</taxon>
        <taxon>Sar</taxon>
        <taxon>Alveolata</taxon>
        <taxon>Apicomplexa</taxon>
        <taxon>Aconoidasida</taxon>
        <taxon>Haemosporida</taxon>
        <taxon>Plasmodiidae</taxon>
        <taxon>Plasmodium</taxon>
        <taxon>Plasmodium (Vinckeia)</taxon>
    </lineage>
</organism>
<gene>
    <name evidence="1" type="ORF">PCHAJ_000413200</name>
    <name evidence="2" type="ORF">PCHAS_1364400</name>
</gene>
<proteinExistence type="predicted"/>
<dbReference type="Proteomes" id="UP000507163">
    <property type="component" value="Chromosome 13"/>
</dbReference>
<dbReference type="VEuPathDB" id="PlasmoDB:PCHAS_1364400"/>
<name>A0A077TPX9_PLACU</name>
<evidence type="ECO:0000313" key="1">
    <source>
        <dbReference type="EMBL" id="SCM06237.1"/>
    </source>
</evidence>
<evidence type="ECO:0000313" key="2">
    <source>
        <dbReference type="EMBL" id="VTZ70596.1"/>
    </source>
</evidence>
<reference evidence="2 3" key="1">
    <citation type="journal article" date="2014" name="BMC Biol.">
        <title>A comprehensive evaluation of rodent malaria parasite genomes and gene expression.</title>
        <authorList>
            <person name="Otto T.D."/>
            <person name="Bohme U."/>
            <person name="Jackson A.P."/>
            <person name="Hunt M."/>
            <person name="Franke-Fayard B."/>
            <person name="Hoeijmakers W.A."/>
            <person name="Religa A.A."/>
            <person name="Robertson L."/>
            <person name="Sanders M."/>
            <person name="Ogun S.A."/>
            <person name="Cunningham D."/>
            <person name="Erhart A."/>
            <person name="Billker O."/>
            <person name="Khan S.M."/>
            <person name="Stunnenberg H.G."/>
            <person name="Langhorne J."/>
            <person name="Holder A.A."/>
            <person name="Waters A.P."/>
            <person name="Newbold C.I."/>
            <person name="Pain A."/>
            <person name="Berriman M."/>
            <person name="Janse C.J."/>
        </authorList>
    </citation>
    <scope>NUCLEOTIDE SEQUENCE [LARGE SCALE GENOMIC DNA]</scope>
    <source>
        <strain evidence="2 3">AS</strain>
    </source>
</reference>
<sequence length="181" mass="21172">MNGSSILFEENPNGNEKKKRKIFEIDGNNYEAGFLPNYLNQFNNDQMISNQIGSNDARYIQHNCNINNPVDDHIYRNICNESNNLSTCSTDNSLINPYKQNNTKNVVLNTINSYNKNIQFDKSILINSIDVLLNFMNYNNLNETINHEILHENLLNLRFHILSLNDDKFNQKKITEYFIKM</sequence>
<reference evidence="2" key="3">
    <citation type="submission" date="2019-05" db="EMBL/GenBank/DDBJ databases">
        <authorList>
            <consortium name="Pathogen Informatics"/>
        </authorList>
    </citation>
    <scope>NUCLEOTIDE SEQUENCE</scope>
    <source>
        <strain evidence="1 4">AJ</strain>
        <strain evidence="2">AS</strain>
    </source>
</reference>
<dbReference type="KEGG" id="pcb:PCHAS_1364400"/>
<dbReference type="AlphaFoldDB" id="A0A077TPX9"/>
<protein>
    <submittedName>
        <fullName evidence="2">Uncharacterized protein</fullName>
    </submittedName>
</protein>